<dbReference type="Proteomes" id="UP000749646">
    <property type="component" value="Unassembled WGS sequence"/>
</dbReference>
<dbReference type="EMBL" id="JAAAHW010012036">
    <property type="protein sequence ID" value="KAF9916082.1"/>
    <property type="molecule type" value="Genomic_DNA"/>
</dbReference>
<dbReference type="AlphaFoldDB" id="A0A9P6LQV0"/>
<organism evidence="1 2">
    <name type="scientific">Modicella reniformis</name>
    <dbReference type="NCBI Taxonomy" id="1440133"/>
    <lineage>
        <taxon>Eukaryota</taxon>
        <taxon>Fungi</taxon>
        <taxon>Fungi incertae sedis</taxon>
        <taxon>Mucoromycota</taxon>
        <taxon>Mortierellomycotina</taxon>
        <taxon>Mortierellomycetes</taxon>
        <taxon>Mortierellales</taxon>
        <taxon>Mortierellaceae</taxon>
        <taxon>Modicella</taxon>
    </lineage>
</organism>
<reference evidence="1" key="1">
    <citation type="journal article" date="2020" name="Fungal Divers.">
        <title>Resolving the Mortierellaceae phylogeny through synthesis of multi-gene phylogenetics and phylogenomics.</title>
        <authorList>
            <person name="Vandepol N."/>
            <person name="Liber J."/>
            <person name="Desiro A."/>
            <person name="Na H."/>
            <person name="Kennedy M."/>
            <person name="Barry K."/>
            <person name="Grigoriev I.V."/>
            <person name="Miller A.N."/>
            <person name="O'Donnell K."/>
            <person name="Stajich J.E."/>
            <person name="Bonito G."/>
        </authorList>
    </citation>
    <scope>NUCLEOTIDE SEQUENCE</scope>
    <source>
        <strain evidence="1">MES-2147</strain>
    </source>
</reference>
<comment type="caution">
    <text evidence="1">The sequence shown here is derived from an EMBL/GenBank/DDBJ whole genome shotgun (WGS) entry which is preliminary data.</text>
</comment>
<keyword evidence="2" id="KW-1185">Reference proteome</keyword>
<dbReference type="InterPro" id="IPR043132">
    <property type="entry name" value="BCAT-like_C"/>
</dbReference>
<sequence length="108" mass="12348">SAKVLSSLLAKDQGVFLRELIPTPSEITNKLDAAIRNARTNARLRLRVMLDFDGSISIQSSRQLSETNDFKDSVIVIILDKQPTQKDNQFLYHKTTEREVYNEAQIRN</sequence>
<evidence type="ECO:0000313" key="2">
    <source>
        <dbReference type="Proteomes" id="UP000749646"/>
    </source>
</evidence>
<feature type="non-terminal residue" evidence="1">
    <location>
        <position position="1"/>
    </location>
</feature>
<gene>
    <name evidence="1" type="ORF">BGZ65_000444</name>
</gene>
<dbReference type="OrthoDB" id="64220at2759"/>
<name>A0A9P6LQV0_9FUNG</name>
<evidence type="ECO:0000313" key="1">
    <source>
        <dbReference type="EMBL" id="KAF9916082.1"/>
    </source>
</evidence>
<proteinExistence type="predicted"/>
<dbReference type="Gene3D" id="3.20.10.10">
    <property type="entry name" value="D-amino Acid Aminotransferase, subunit A, domain 2"/>
    <property type="match status" value="1"/>
</dbReference>
<protein>
    <submittedName>
        <fullName evidence="1">Uncharacterized protein</fullName>
    </submittedName>
</protein>
<feature type="non-terminal residue" evidence="1">
    <location>
        <position position="108"/>
    </location>
</feature>
<accession>A0A9P6LQV0</accession>